<evidence type="ECO:0000256" key="12">
    <source>
        <dbReference type="SAM" id="Phobius"/>
    </source>
</evidence>
<evidence type="ECO:0000256" key="11">
    <source>
        <dbReference type="ARBA" id="ARBA00049010"/>
    </source>
</evidence>
<evidence type="ECO:0000256" key="2">
    <source>
        <dbReference type="ARBA" id="ARBA00005272"/>
    </source>
</evidence>
<sequence>MLSVRSLIRSGRVLKNVRGLVATSTRLNSTVVEPVVVEPVTVTPVAPVTPGTPNPQPRGKRRLLWVFSALVGGAIVYYLVKEDDDVYVDGKQTGYPKKPRVVILGSGWAALSMVRDIDPNLYEVVVVSPRNYFLFTPLLPSVTVGTLDSKSVMEPIRKYCKRTNTPTQYYEAMATDVDFDAQKVICKDVNHLNNNEVTTFELPYDHLVVSVGAINNTFGTPGVYENCFFLKEMEDATLIRRRILDVFETANLPAQTEAERRRLLSFVVVGGGPNGVEFAAELSDFLREDLKKWYPHLIKDVKVTILELMDHILNTYDRQINSEKVFKRENIDIRTNHQVTAVSPDGIVVRPVIKGATTPQPTQTIPFGLCVWSTGIGIHPLSNLIREKLKPNEIQTNRRALITDQYLSLKGAKNVYALGDCATITPELMIKRLEDLFKEADANGDNKLQLDEFRRFVNLQLPNYPQLEEYGKRAEELFLEADADKAGSITLDQFRTIVQKVDSKMKILPATAQVASQQGAYLAKRLNALSENKDAAYPPFKYRHLGSFAYIGADEAVAELTNPWIEKYVLQGYGAWWLWRSVYLSKQFSMKNKLLVGGDWVKTELFGRDITRN</sequence>
<gene>
    <name evidence="14" type="ORF">AKO1_005673</name>
</gene>
<dbReference type="InterPro" id="IPR002048">
    <property type="entry name" value="EF_hand_dom"/>
</dbReference>
<evidence type="ECO:0000313" key="14">
    <source>
        <dbReference type="EMBL" id="KAL0476820.1"/>
    </source>
</evidence>
<comment type="catalytic activity">
    <reaction evidence="10">
        <text>a quinone + NADH + H(+) = a quinol + NAD(+)</text>
        <dbReference type="Rhea" id="RHEA:46160"/>
        <dbReference type="ChEBI" id="CHEBI:15378"/>
        <dbReference type="ChEBI" id="CHEBI:24646"/>
        <dbReference type="ChEBI" id="CHEBI:57540"/>
        <dbReference type="ChEBI" id="CHEBI:57945"/>
        <dbReference type="ChEBI" id="CHEBI:132124"/>
        <dbReference type="EC" id="1.6.5.9"/>
    </reaction>
</comment>
<dbReference type="GO" id="GO:0005509">
    <property type="term" value="F:calcium ion binding"/>
    <property type="evidence" value="ECO:0007669"/>
    <property type="project" value="InterPro"/>
</dbReference>
<feature type="transmembrane region" description="Helical" evidence="12">
    <location>
        <begin position="63"/>
        <end position="80"/>
    </location>
</feature>
<evidence type="ECO:0000259" key="13">
    <source>
        <dbReference type="PROSITE" id="PS50222"/>
    </source>
</evidence>
<name>A0AAW2YJ45_9EUKA</name>
<dbReference type="Proteomes" id="UP001431209">
    <property type="component" value="Unassembled WGS sequence"/>
</dbReference>
<feature type="domain" description="EF-hand" evidence="13">
    <location>
        <begin position="428"/>
        <end position="463"/>
    </location>
</feature>
<evidence type="ECO:0000256" key="3">
    <source>
        <dbReference type="ARBA" id="ARBA00012637"/>
    </source>
</evidence>
<dbReference type="GO" id="GO:0005743">
    <property type="term" value="C:mitochondrial inner membrane"/>
    <property type="evidence" value="ECO:0007669"/>
    <property type="project" value="UniProtKB-SubCell"/>
</dbReference>
<dbReference type="Pfam" id="PF07992">
    <property type="entry name" value="Pyr_redox_2"/>
    <property type="match status" value="1"/>
</dbReference>
<dbReference type="InterPro" id="IPR045024">
    <property type="entry name" value="NDH-2"/>
</dbReference>
<dbReference type="InterPro" id="IPR018247">
    <property type="entry name" value="EF_Hand_1_Ca_BS"/>
</dbReference>
<evidence type="ECO:0000256" key="5">
    <source>
        <dbReference type="ARBA" id="ARBA00022827"/>
    </source>
</evidence>
<comment type="caution">
    <text evidence="14">The sequence shown here is derived from an EMBL/GenBank/DDBJ whole genome shotgun (WGS) entry which is preliminary data.</text>
</comment>
<dbReference type="PANTHER" id="PTHR43706:SF47">
    <property type="entry name" value="EXTERNAL NADH-UBIQUINONE OXIDOREDUCTASE 1, MITOCHONDRIAL-RELATED"/>
    <property type="match status" value="1"/>
</dbReference>
<dbReference type="AlphaFoldDB" id="A0AAW2YJ45"/>
<dbReference type="PROSITE" id="PS00018">
    <property type="entry name" value="EF_HAND_1"/>
    <property type="match status" value="1"/>
</dbReference>
<keyword evidence="7" id="KW-0809">Transit peptide</keyword>
<comment type="catalytic activity">
    <reaction evidence="11">
        <text>a ubiquinone + NADH + H(+) = a ubiquinol + NAD(+)</text>
        <dbReference type="Rhea" id="RHEA:23152"/>
        <dbReference type="Rhea" id="RHEA-COMP:9565"/>
        <dbReference type="Rhea" id="RHEA-COMP:9566"/>
        <dbReference type="ChEBI" id="CHEBI:15378"/>
        <dbReference type="ChEBI" id="CHEBI:16389"/>
        <dbReference type="ChEBI" id="CHEBI:17976"/>
        <dbReference type="ChEBI" id="CHEBI:57540"/>
        <dbReference type="ChEBI" id="CHEBI:57945"/>
    </reaction>
</comment>
<dbReference type="PRINTS" id="PR00368">
    <property type="entry name" value="FADPNR"/>
</dbReference>
<keyword evidence="5" id="KW-0274">FAD</keyword>
<proteinExistence type="inferred from homology"/>
<dbReference type="Pfam" id="PF22366">
    <property type="entry name" value="NDH2_C"/>
    <property type="match status" value="1"/>
</dbReference>
<evidence type="ECO:0000256" key="10">
    <source>
        <dbReference type="ARBA" id="ARBA00047599"/>
    </source>
</evidence>
<dbReference type="SUPFAM" id="SSF51905">
    <property type="entry name" value="FAD/NAD(P)-binding domain"/>
    <property type="match status" value="2"/>
</dbReference>
<evidence type="ECO:0000256" key="6">
    <source>
        <dbReference type="ARBA" id="ARBA00022837"/>
    </source>
</evidence>
<dbReference type="InterPro" id="IPR054585">
    <property type="entry name" value="NDH2-like_C"/>
</dbReference>
<evidence type="ECO:0000256" key="7">
    <source>
        <dbReference type="ARBA" id="ARBA00022946"/>
    </source>
</evidence>
<protein>
    <recommendedName>
        <fullName evidence="3">NADH:ubiquinone reductase (non-electrogenic)</fullName>
        <ecNumber evidence="3">1.6.5.9</ecNumber>
    </recommendedName>
</protein>
<keyword evidence="12" id="KW-0812">Transmembrane</keyword>
<comment type="subcellular location">
    <subcellularLocation>
        <location evidence="1">Mitochondrion inner membrane</location>
        <topology evidence="1">Peripheral membrane protein</topology>
        <orientation evidence="1">Intermembrane side</orientation>
    </subcellularLocation>
</comment>
<dbReference type="Pfam" id="PF13202">
    <property type="entry name" value="EF-hand_5"/>
    <property type="match status" value="1"/>
</dbReference>
<accession>A0AAW2YJ45</accession>
<feature type="domain" description="EF-hand" evidence="13">
    <location>
        <begin position="469"/>
        <end position="504"/>
    </location>
</feature>
<dbReference type="InterPro" id="IPR023753">
    <property type="entry name" value="FAD/NAD-binding_dom"/>
</dbReference>
<keyword evidence="12" id="KW-1133">Transmembrane helix</keyword>
<dbReference type="SUPFAM" id="SSF47473">
    <property type="entry name" value="EF-hand"/>
    <property type="match status" value="1"/>
</dbReference>
<keyword evidence="9" id="KW-0520">NAD</keyword>
<dbReference type="CDD" id="cd00051">
    <property type="entry name" value="EFh"/>
    <property type="match status" value="1"/>
</dbReference>
<keyword evidence="8" id="KW-0560">Oxidoreductase</keyword>
<keyword evidence="12" id="KW-0472">Membrane</keyword>
<comment type="similarity">
    <text evidence="2">Belongs to the NADH dehydrogenase family.</text>
</comment>
<dbReference type="EMBL" id="JAOPGA020000108">
    <property type="protein sequence ID" value="KAL0476820.1"/>
    <property type="molecule type" value="Genomic_DNA"/>
</dbReference>
<dbReference type="PANTHER" id="PTHR43706">
    <property type="entry name" value="NADH DEHYDROGENASE"/>
    <property type="match status" value="1"/>
</dbReference>
<dbReference type="SMART" id="SM00054">
    <property type="entry name" value="EFh"/>
    <property type="match status" value="2"/>
</dbReference>
<keyword evidence="6" id="KW-0106">Calcium</keyword>
<dbReference type="GO" id="GO:0050136">
    <property type="term" value="F:NADH dehydrogenase (quinone) (non-electrogenic) activity"/>
    <property type="evidence" value="ECO:0007669"/>
    <property type="project" value="UniProtKB-EC"/>
</dbReference>
<dbReference type="EC" id="1.6.5.9" evidence="3"/>
<reference evidence="14 15" key="1">
    <citation type="submission" date="2024-03" db="EMBL/GenBank/DDBJ databases">
        <title>The Acrasis kona genome and developmental transcriptomes reveal deep origins of eukaryotic multicellular pathways.</title>
        <authorList>
            <person name="Sheikh S."/>
            <person name="Fu C.-J."/>
            <person name="Brown M.W."/>
            <person name="Baldauf S.L."/>
        </authorList>
    </citation>
    <scope>NUCLEOTIDE SEQUENCE [LARGE SCALE GENOMIC DNA]</scope>
    <source>
        <strain evidence="14 15">ATCC MYA-3509</strain>
    </source>
</reference>
<evidence type="ECO:0000256" key="4">
    <source>
        <dbReference type="ARBA" id="ARBA00022630"/>
    </source>
</evidence>
<keyword evidence="15" id="KW-1185">Reference proteome</keyword>
<evidence type="ECO:0000256" key="8">
    <source>
        <dbReference type="ARBA" id="ARBA00023002"/>
    </source>
</evidence>
<dbReference type="InterPro" id="IPR036188">
    <property type="entry name" value="FAD/NAD-bd_sf"/>
</dbReference>
<organism evidence="14 15">
    <name type="scientific">Acrasis kona</name>
    <dbReference type="NCBI Taxonomy" id="1008807"/>
    <lineage>
        <taxon>Eukaryota</taxon>
        <taxon>Discoba</taxon>
        <taxon>Heterolobosea</taxon>
        <taxon>Tetramitia</taxon>
        <taxon>Eutetramitia</taxon>
        <taxon>Acrasidae</taxon>
        <taxon>Acrasis</taxon>
    </lineage>
</organism>
<dbReference type="InterPro" id="IPR011992">
    <property type="entry name" value="EF-hand-dom_pair"/>
</dbReference>
<keyword evidence="4" id="KW-0285">Flavoprotein</keyword>
<evidence type="ECO:0000256" key="9">
    <source>
        <dbReference type="ARBA" id="ARBA00023027"/>
    </source>
</evidence>
<dbReference type="PROSITE" id="PS50222">
    <property type="entry name" value="EF_HAND_2"/>
    <property type="match status" value="2"/>
</dbReference>
<evidence type="ECO:0000256" key="1">
    <source>
        <dbReference type="ARBA" id="ARBA00004137"/>
    </source>
</evidence>
<dbReference type="Gene3D" id="3.50.50.100">
    <property type="match status" value="2"/>
</dbReference>
<evidence type="ECO:0000313" key="15">
    <source>
        <dbReference type="Proteomes" id="UP001431209"/>
    </source>
</evidence>